<gene>
    <name evidence="2" type="ORF">NCTC10786_05087</name>
</gene>
<keyword evidence="1" id="KW-0812">Transmembrane</keyword>
<accession>A0A2X2WKC3</accession>
<organism evidence="2 3">
    <name type="scientific">Citrobacter koseri</name>
    <name type="common">Citrobacter diversus</name>
    <dbReference type="NCBI Taxonomy" id="545"/>
    <lineage>
        <taxon>Bacteria</taxon>
        <taxon>Pseudomonadati</taxon>
        <taxon>Pseudomonadota</taxon>
        <taxon>Gammaproteobacteria</taxon>
        <taxon>Enterobacterales</taxon>
        <taxon>Enterobacteriaceae</taxon>
        <taxon>Citrobacter</taxon>
    </lineage>
</organism>
<dbReference type="EMBL" id="UAVY01000008">
    <property type="protein sequence ID" value="SQB39997.1"/>
    <property type="molecule type" value="Genomic_DNA"/>
</dbReference>
<keyword evidence="1" id="KW-1133">Transmembrane helix</keyword>
<proteinExistence type="predicted"/>
<keyword evidence="1" id="KW-0472">Membrane</keyword>
<dbReference type="Proteomes" id="UP000251584">
    <property type="component" value="Unassembled WGS sequence"/>
</dbReference>
<protein>
    <submittedName>
        <fullName evidence="2">Uncharacterized protein</fullName>
    </submittedName>
</protein>
<sequence>MKIVQDSLRNSQALLMSALITLLFTSLYLFIIYEQRQAVVNEGMSRLQTRMMDIFNDNELIADATGVRYHQIKNAGQCGNLSRFSPRDADSWGINADRARIHSATGTIVSRQPNINALCMFCGGGVYSGSDEHP</sequence>
<evidence type="ECO:0000256" key="1">
    <source>
        <dbReference type="SAM" id="Phobius"/>
    </source>
</evidence>
<dbReference type="AlphaFoldDB" id="A0A2X2WKC3"/>
<reference evidence="2 3" key="1">
    <citation type="submission" date="2018-06" db="EMBL/GenBank/DDBJ databases">
        <authorList>
            <consortium name="Pathogen Informatics"/>
            <person name="Doyle S."/>
        </authorList>
    </citation>
    <scope>NUCLEOTIDE SEQUENCE [LARGE SCALE GENOMIC DNA]</scope>
    <source>
        <strain evidence="2 3">NCTC10786</strain>
    </source>
</reference>
<evidence type="ECO:0000313" key="3">
    <source>
        <dbReference type="Proteomes" id="UP000251584"/>
    </source>
</evidence>
<feature type="transmembrane region" description="Helical" evidence="1">
    <location>
        <begin position="12"/>
        <end position="33"/>
    </location>
</feature>
<evidence type="ECO:0000313" key="2">
    <source>
        <dbReference type="EMBL" id="SQB39997.1"/>
    </source>
</evidence>
<name>A0A2X2WKC3_CITKO</name>